<evidence type="ECO:0000313" key="1">
    <source>
        <dbReference type="EMBL" id="XCM38356.1"/>
    </source>
</evidence>
<dbReference type="RefSeq" id="WP_190879029.1">
    <property type="nucleotide sequence ID" value="NZ_CP159837.1"/>
</dbReference>
<name>A0AAU8JHZ5_9CYAN</name>
<accession>A0AAU8JHZ5</accession>
<reference evidence="1" key="1">
    <citation type="submission" date="2024-07" db="EMBL/GenBank/DDBJ databases">
        <authorList>
            <person name="Kim Y.J."/>
            <person name="Jeong J.Y."/>
        </authorList>
    </citation>
    <scope>NUCLEOTIDE SEQUENCE</scope>
    <source>
        <strain evidence="1">GIHE-MW2</strain>
    </source>
</reference>
<proteinExistence type="predicted"/>
<dbReference type="AlphaFoldDB" id="A0AAU8JHZ5"/>
<protein>
    <submittedName>
        <fullName evidence="1">Uncharacterized protein</fullName>
    </submittedName>
</protein>
<organism evidence="1">
    <name type="scientific">Planktothricoides raciborskii GIHE-MW2</name>
    <dbReference type="NCBI Taxonomy" id="2792601"/>
    <lineage>
        <taxon>Bacteria</taxon>
        <taxon>Bacillati</taxon>
        <taxon>Cyanobacteriota</taxon>
        <taxon>Cyanophyceae</taxon>
        <taxon>Oscillatoriophycideae</taxon>
        <taxon>Oscillatoriales</taxon>
        <taxon>Oscillatoriaceae</taxon>
        <taxon>Planktothricoides</taxon>
    </lineage>
</organism>
<dbReference type="EMBL" id="CP159837">
    <property type="protein sequence ID" value="XCM38356.1"/>
    <property type="molecule type" value="Genomic_DNA"/>
</dbReference>
<gene>
    <name evidence="1" type="ORF">ABWT76_001199</name>
</gene>
<sequence>MSDRILGHEKPGFFSELTKNFGKKHEKPGFLFGYESLRARSLFAMSDRC</sequence>